<accession>A0A7Y0LWI7</accession>
<evidence type="ECO:0000313" key="1">
    <source>
        <dbReference type="EMBL" id="NMR19191.1"/>
    </source>
</evidence>
<keyword evidence="2" id="KW-1185">Reference proteome</keyword>
<name>A0A7Y0LWI7_CELFI</name>
<protein>
    <submittedName>
        <fullName evidence="1">Uncharacterized protein</fullName>
    </submittedName>
</protein>
<organism evidence="1 2">
    <name type="scientific">Cellulomonas fimi</name>
    <dbReference type="NCBI Taxonomy" id="1708"/>
    <lineage>
        <taxon>Bacteria</taxon>
        <taxon>Bacillati</taxon>
        <taxon>Actinomycetota</taxon>
        <taxon>Actinomycetes</taxon>
        <taxon>Micrococcales</taxon>
        <taxon>Cellulomonadaceae</taxon>
        <taxon>Cellulomonas</taxon>
    </lineage>
</organism>
<evidence type="ECO:0000313" key="2">
    <source>
        <dbReference type="Proteomes" id="UP000562124"/>
    </source>
</evidence>
<comment type="caution">
    <text evidence="1">The sequence shown here is derived from an EMBL/GenBank/DDBJ whole genome shotgun (WGS) entry which is preliminary data.</text>
</comment>
<proteinExistence type="predicted"/>
<dbReference type="EMBL" id="JABCJJ010000003">
    <property type="protein sequence ID" value="NMR19191.1"/>
    <property type="molecule type" value="Genomic_DNA"/>
</dbReference>
<dbReference type="AlphaFoldDB" id="A0A7Y0LWI7"/>
<gene>
    <name evidence="1" type="ORF">HIR71_02990</name>
</gene>
<dbReference type="RefSeq" id="WP_169323303.1">
    <property type="nucleotide sequence ID" value="NZ_JABCJJ010000003.1"/>
</dbReference>
<sequence>MNRSSAYGHAVPLTNYRHDPKHMSTVLNDAGFDVQTYLHRSPEGHEKTPQAIVLARRRH</sequence>
<dbReference type="Proteomes" id="UP000562124">
    <property type="component" value="Unassembled WGS sequence"/>
</dbReference>
<reference evidence="1 2" key="1">
    <citation type="submission" date="2020-04" db="EMBL/GenBank/DDBJ databases">
        <title>Sequencing and Assembly of C. fimi.</title>
        <authorList>
            <person name="Ramsey A.R."/>
        </authorList>
    </citation>
    <scope>NUCLEOTIDE SEQUENCE [LARGE SCALE GENOMIC DNA]</scope>
    <source>
        <strain evidence="1 2">SB</strain>
    </source>
</reference>